<evidence type="ECO:0000256" key="6">
    <source>
        <dbReference type="ARBA" id="ARBA00023015"/>
    </source>
</evidence>
<evidence type="ECO:0000313" key="13">
    <source>
        <dbReference type="Proteomes" id="UP001199525"/>
    </source>
</evidence>
<dbReference type="SUPFAM" id="SSF57884">
    <property type="entry name" value="Ada DNA repair protein, N-terminal domain (N-Ada 10)"/>
    <property type="match status" value="1"/>
</dbReference>
<dbReference type="SUPFAM" id="SSF53155">
    <property type="entry name" value="Methylated DNA-protein cysteine methyltransferase domain"/>
    <property type="match status" value="1"/>
</dbReference>
<dbReference type="Gene3D" id="1.10.10.60">
    <property type="entry name" value="Homeodomain-like"/>
    <property type="match status" value="1"/>
</dbReference>
<evidence type="ECO:0000256" key="10">
    <source>
        <dbReference type="ARBA" id="ARBA00049348"/>
    </source>
</evidence>
<keyword evidence="13" id="KW-1185">Reference proteome</keyword>
<evidence type="ECO:0000256" key="3">
    <source>
        <dbReference type="ARBA" id="ARBA00022603"/>
    </source>
</evidence>
<evidence type="ECO:0000256" key="4">
    <source>
        <dbReference type="ARBA" id="ARBA00022679"/>
    </source>
</evidence>
<dbReference type="GO" id="GO:0008168">
    <property type="term" value="F:methyltransferase activity"/>
    <property type="evidence" value="ECO:0007669"/>
    <property type="project" value="UniProtKB-KW"/>
</dbReference>
<evidence type="ECO:0000256" key="8">
    <source>
        <dbReference type="ARBA" id="ARBA00023163"/>
    </source>
</evidence>
<dbReference type="Pfam" id="PF02805">
    <property type="entry name" value="Ada_Zn_binding"/>
    <property type="match status" value="1"/>
</dbReference>
<dbReference type="PIRSF" id="PIRSF000409">
    <property type="entry name" value="Ada"/>
    <property type="match status" value="1"/>
</dbReference>
<dbReference type="CDD" id="cd06445">
    <property type="entry name" value="ATase"/>
    <property type="match status" value="1"/>
</dbReference>
<dbReference type="InterPro" id="IPR001497">
    <property type="entry name" value="MethylDNA_cys_MeTrfase_AS"/>
</dbReference>
<dbReference type="Proteomes" id="UP001199525">
    <property type="component" value="Unassembled WGS sequence"/>
</dbReference>
<evidence type="ECO:0000256" key="9">
    <source>
        <dbReference type="ARBA" id="ARBA00023204"/>
    </source>
</evidence>
<feature type="domain" description="HTH araC/xylS-type" evidence="11">
    <location>
        <begin position="89"/>
        <end position="186"/>
    </location>
</feature>
<keyword evidence="8" id="KW-0804">Transcription</keyword>
<dbReference type="InterPro" id="IPR036631">
    <property type="entry name" value="MGMT_N_sf"/>
</dbReference>
<keyword evidence="12" id="KW-0238">DNA-binding</keyword>
<dbReference type="Gene3D" id="3.40.10.10">
    <property type="entry name" value="DNA Methylphosphotriester Repair Domain"/>
    <property type="match status" value="1"/>
</dbReference>
<keyword evidence="7" id="KW-0010">Activator</keyword>
<evidence type="ECO:0000256" key="7">
    <source>
        <dbReference type="ARBA" id="ARBA00023159"/>
    </source>
</evidence>
<evidence type="ECO:0000256" key="2">
    <source>
        <dbReference type="ARBA" id="ARBA00001947"/>
    </source>
</evidence>
<dbReference type="PANTHER" id="PTHR10815:SF14">
    <property type="entry name" value="BIFUNCTIONAL TRANSCRIPTIONAL ACTIVATOR_DNA REPAIR ENZYME ADA"/>
    <property type="match status" value="1"/>
</dbReference>
<dbReference type="InterPro" id="IPR036388">
    <property type="entry name" value="WH-like_DNA-bd_sf"/>
</dbReference>
<evidence type="ECO:0000259" key="11">
    <source>
        <dbReference type="PROSITE" id="PS01124"/>
    </source>
</evidence>
<dbReference type="InterPro" id="IPR009057">
    <property type="entry name" value="Homeodomain-like_sf"/>
</dbReference>
<dbReference type="GO" id="GO:0003677">
    <property type="term" value="F:DNA binding"/>
    <property type="evidence" value="ECO:0007669"/>
    <property type="project" value="UniProtKB-KW"/>
</dbReference>
<dbReference type="EMBL" id="JAIVFQ010000040">
    <property type="protein sequence ID" value="MCC5601936.1"/>
    <property type="molecule type" value="Genomic_DNA"/>
</dbReference>
<dbReference type="InterPro" id="IPR004026">
    <property type="entry name" value="Ada_DNA_repair_Zn-bd"/>
</dbReference>
<keyword evidence="6" id="KW-0805">Transcription regulation</keyword>
<dbReference type="SUPFAM" id="SSF46767">
    <property type="entry name" value="Methylated DNA-protein cysteine methyltransferase, C-terminal domain"/>
    <property type="match status" value="1"/>
</dbReference>
<dbReference type="Pfam" id="PF12833">
    <property type="entry name" value="HTH_18"/>
    <property type="match status" value="1"/>
</dbReference>
<name>A0ABS8IDL1_9NOSO</name>
<dbReference type="NCBIfam" id="TIGR00589">
    <property type="entry name" value="ogt"/>
    <property type="match status" value="1"/>
</dbReference>
<dbReference type="InterPro" id="IPR036217">
    <property type="entry name" value="MethylDNA_cys_MeTrfase_DNAb"/>
</dbReference>
<dbReference type="PROSITE" id="PS01124">
    <property type="entry name" value="HTH_ARAC_FAMILY_2"/>
    <property type="match status" value="1"/>
</dbReference>
<dbReference type="RefSeq" id="WP_229486920.1">
    <property type="nucleotide sequence ID" value="NZ_JAIVFQ010000040.1"/>
</dbReference>
<protein>
    <submittedName>
        <fullName evidence="12">Bifunctional DNA-binding transcriptional regulator/O6-methylguanine-DNA methyltransferase Ada</fullName>
        <ecNumber evidence="12">2.1.1.-</ecNumber>
    </submittedName>
</protein>
<comment type="caution">
    <text evidence="12">The sequence shown here is derived from an EMBL/GenBank/DDBJ whole genome shotgun (WGS) entry which is preliminary data.</text>
</comment>
<dbReference type="PANTHER" id="PTHR10815">
    <property type="entry name" value="METHYLATED-DNA--PROTEIN-CYSTEINE METHYLTRANSFERASE"/>
    <property type="match status" value="1"/>
</dbReference>
<dbReference type="InterPro" id="IPR014048">
    <property type="entry name" value="MethylDNA_cys_MeTrfase_DNA-bd"/>
</dbReference>
<accession>A0ABS8IDL1</accession>
<keyword evidence="3 12" id="KW-0489">Methyltransferase</keyword>
<evidence type="ECO:0000313" key="12">
    <source>
        <dbReference type="EMBL" id="MCC5601936.1"/>
    </source>
</evidence>
<organism evidence="12 13">
    <name type="scientific">Nostoc favosum CHAB5714</name>
    <dbReference type="NCBI Taxonomy" id="2780399"/>
    <lineage>
        <taxon>Bacteria</taxon>
        <taxon>Bacillati</taxon>
        <taxon>Cyanobacteriota</taxon>
        <taxon>Cyanophyceae</taxon>
        <taxon>Nostocales</taxon>
        <taxon>Nostocaceae</taxon>
        <taxon>Nostoc</taxon>
        <taxon>Nostoc favosum</taxon>
    </lineage>
</organism>
<dbReference type="Gene3D" id="1.10.10.10">
    <property type="entry name" value="Winged helix-like DNA-binding domain superfamily/Winged helix DNA-binding domain"/>
    <property type="match status" value="1"/>
</dbReference>
<comment type="catalytic activity">
    <reaction evidence="10">
        <text>a 6-O-methyl-2'-deoxyguanosine in DNA + L-cysteinyl-[protein] = S-methyl-L-cysteinyl-[protein] + a 2'-deoxyguanosine in DNA</text>
        <dbReference type="Rhea" id="RHEA:24000"/>
        <dbReference type="Rhea" id="RHEA-COMP:10131"/>
        <dbReference type="Rhea" id="RHEA-COMP:10132"/>
        <dbReference type="Rhea" id="RHEA-COMP:11367"/>
        <dbReference type="Rhea" id="RHEA-COMP:11368"/>
        <dbReference type="ChEBI" id="CHEBI:29950"/>
        <dbReference type="ChEBI" id="CHEBI:82612"/>
        <dbReference type="ChEBI" id="CHEBI:85445"/>
        <dbReference type="ChEBI" id="CHEBI:85448"/>
        <dbReference type="EC" id="2.1.1.63"/>
    </reaction>
</comment>
<keyword evidence="4 12" id="KW-0808">Transferase</keyword>
<dbReference type="PROSITE" id="PS00374">
    <property type="entry name" value="MGMT"/>
    <property type="match status" value="1"/>
</dbReference>
<dbReference type="Gene3D" id="3.30.160.70">
    <property type="entry name" value="Methylated DNA-protein cysteine methyltransferase domain"/>
    <property type="match status" value="1"/>
</dbReference>
<comment type="catalytic activity">
    <reaction evidence="1">
        <text>a 4-O-methyl-thymidine in DNA + L-cysteinyl-[protein] = a thymidine in DNA + S-methyl-L-cysteinyl-[protein]</text>
        <dbReference type="Rhea" id="RHEA:53428"/>
        <dbReference type="Rhea" id="RHEA-COMP:10131"/>
        <dbReference type="Rhea" id="RHEA-COMP:10132"/>
        <dbReference type="Rhea" id="RHEA-COMP:13555"/>
        <dbReference type="Rhea" id="RHEA-COMP:13556"/>
        <dbReference type="ChEBI" id="CHEBI:29950"/>
        <dbReference type="ChEBI" id="CHEBI:82612"/>
        <dbReference type="ChEBI" id="CHEBI:137386"/>
        <dbReference type="ChEBI" id="CHEBI:137387"/>
        <dbReference type="EC" id="2.1.1.63"/>
    </reaction>
</comment>
<dbReference type="InterPro" id="IPR035451">
    <property type="entry name" value="Ada-like_dom_sf"/>
</dbReference>
<dbReference type="GO" id="GO:0032259">
    <property type="term" value="P:methylation"/>
    <property type="evidence" value="ECO:0007669"/>
    <property type="project" value="UniProtKB-KW"/>
</dbReference>
<gene>
    <name evidence="12" type="primary">ada</name>
    <name evidence="12" type="ORF">LC586_22715</name>
</gene>
<comment type="cofactor">
    <cofactor evidence="2">
        <name>Zn(2+)</name>
        <dbReference type="ChEBI" id="CHEBI:29105"/>
    </cofactor>
</comment>
<dbReference type="EC" id="2.1.1.-" evidence="12"/>
<keyword evidence="9" id="KW-0234">DNA repair</keyword>
<sequence>MQLQQTPVLEETLWQAVLNRDPTIDGKFFYGVRSTGIYCRPICPSRKPNRNQVCFFQSAQEAEIAGFRACKRCQPQFETVPNTAKSKVLAVCRYIEAQGDRIPTLSELCSQVGMSPSYLQKVFKQIIGVSPFQYADALRSQRLKQRLQSGEEIAHAVYDTGYGSSSQLYEKAPKQLGMTPKTYQQAGKTMSIVYAIAPCPLGYLLVATTEKGICAVKLGDEADKLEHILNQEFHQAHIIRDDHTHKEWIQAILGFIAGGEAHLNLPLDVRGTAFQKQVWEVLQKIPYGETRTYTDIARDIAKPQAVRAVGNACGANPTALIVPCHRVLQSDGSLGGYRWGIERKQKLLVQESERCARDWGLGGLRF</sequence>
<reference evidence="12 13" key="1">
    <citation type="journal article" date="2021" name="Microorganisms">
        <title>Genome Evolution of Filamentous Cyanobacterium Nostoc Species: From Facultative Symbiosis to Free Living.</title>
        <authorList>
            <person name="Huo D."/>
            <person name="Li H."/>
            <person name="Cai F."/>
            <person name="Guo X."/>
            <person name="Qiao Z."/>
            <person name="Wang W."/>
            <person name="Yu G."/>
            <person name="Li R."/>
        </authorList>
    </citation>
    <scope>NUCLEOTIDE SEQUENCE [LARGE SCALE GENOMIC DNA]</scope>
    <source>
        <strain evidence="12 13">CHAB 5714</strain>
    </source>
</reference>
<dbReference type="SMART" id="SM00342">
    <property type="entry name" value="HTH_ARAC"/>
    <property type="match status" value="1"/>
</dbReference>
<evidence type="ECO:0000256" key="1">
    <source>
        <dbReference type="ARBA" id="ARBA00001286"/>
    </source>
</evidence>
<evidence type="ECO:0000256" key="5">
    <source>
        <dbReference type="ARBA" id="ARBA00022763"/>
    </source>
</evidence>
<dbReference type="SUPFAM" id="SSF46689">
    <property type="entry name" value="Homeodomain-like"/>
    <property type="match status" value="1"/>
</dbReference>
<dbReference type="InterPro" id="IPR016221">
    <property type="entry name" value="Bifunct_regulatory_prot_Ada"/>
</dbReference>
<dbReference type="Pfam" id="PF02870">
    <property type="entry name" value="Methyltransf_1N"/>
    <property type="match status" value="1"/>
</dbReference>
<dbReference type="InterPro" id="IPR018060">
    <property type="entry name" value="HTH_AraC"/>
</dbReference>
<dbReference type="NCBIfam" id="NF011964">
    <property type="entry name" value="PRK15435.1"/>
    <property type="match status" value="1"/>
</dbReference>
<dbReference type="Pfam" id="PF01035">
    <property type="entry name" value="DNA_binding_1"/>
    <property type="match status" value="1"/>
</dbReference>
<proteinExistence type="predicted"/>
<dbReference type="InterPro" id="IPR008332">
    <property type="entry name" value="MethylG_MeTrfase_N"/>
</dbReference>
<keyword evidence="5" id="KW-0227">DNA damage</keyword>